<gene>
    <name evidence="1" type="ORF">LCGC14_1460930</name>
</gene>
<name>A0A0F9JF49_9ZZZZ</name>
<evidence type="ECO:0000313" key="1">
    <source>
        <dbReference type="EMBL" id="KKM68439.1"/>
    </source>
</evidence>
<comment type="caution">
    <text evidence="1">The sequence shown here is derived from an EMBL/GenBank/DDBJ whole genome shotgun (WGS) entry which is preliminary data.</text>
</comment>
<protein>
    <submittedName>
        <fullName evidence="1">Uncharacterized protein</fullName>
    </submittedName>
</protein>
<reference evidence="1" key="1">
    <citation type="journal article" date="2015" name="Nature">
        <title>Complex archaea that bridge the gap between prokaryotes and eukaryotes.</title>
        <authorList>
            <person name="Spang A."/>
            <person name="Saw J.H."/>
            <person name="Jorgensen S.L."/>
            <person name="Zaremba-Niedzwiedzka K."/>
            <person name="Martijn J."/>
            <person name="Lind A.E."/>
            <person name="van Eijk R."/>
            <person name="Schleper C."/>
            <person name="Guy L."/>
            <person name="Ettema T.J."/>
        </authorList>
    </citation>
    <scope>NUCLEOTIDE SEQUENCE</scope>
</reference>
<organism evidence="1">
    <name type="scientific">marine sediment metagenome</name>
    <dbReference type="NCBI Taxonomy" id="412755"/>
    <lineage>
        <taxon>unclassified sequences</taxon>
        <taxon>metagenomes</taxon>
        <taxon>ecological metagenomes</taxon>
    </lineage>
</organism>
<dbReference type="AlphaFoldDB" id="A0A0F9JF49"/>
<proteinExistence type="predicted"/>
<dbReference type="EMBL" id="LAZR01010167">
    <property type="protein sequence ID" value="KKM68439.1"/>
    <property type="molecule type" value="Genomic_DNA"/>
</dbReference>
<sequence length="63" mass="6954">MASPSAKKWKPSEIREQLLKVSAALDALNTERKALLLLFKGYEGWLSLYGNEPEESESGDAVS</sequence>
<accession>A0A0F9JF49</accession>